<keyword evidence="1" id="KW-1133">Transmembrane helix</keyword>
<feature type="transmembrane region" description="Helical" evidence="1">
    <location>
        <begin position="83"/>
        <end position="104"/>
    </location>
</feature>
<keyword evidence="3" id="KW-1185">Reference proteome</keyword>
<evidence type="ECO:0000256" key="1">
    <source>
        <dbReference type="SAM" id="Phobius"/>
    </source>
</evidence>
<sequence>MNESATATAHHPPPSDNLPLSSGFGKEYWRSIQIFATLFEFVRTKEAKRMNESATATAHHLPPSDNLPLSPGFGKEYWRSIQIFAALFEFVKLCYVIVIGYTYMEYQLPQIAEALLCDRHWLYLYGVPENYQNSLCNEVCPYEHLIFLSVDSYTILYNKRPVCST</sequence>
<dbReference type="EMBL" id="PKMF04000083">
    <property type="protein sequence ID" value="KAK7851740.1"/>
    <property type="molecule type" value="Genomic_DNA"/>
</dbReference>
<protein>
    <submittedName>
        <fullName evidence="2">Uncharacterized protein</fullName>
    </submittedName>
</protein>
<keyword evidence="1" id="KW-0812">Transmembrane</keyword>
<accession>A0AAW0LKS9</accession>
<keyword evidence="1" id="KW-0472">Membrane</keyword>
<comment type="caution">
    <text evidence="2">The sequence shown here is derived from an EMBL/GenBank/DDBJ whole genome shotgun (WGS) entry which is preliminary data.</text>
</comment>
<proteinExistence type="predicted"/>
<dbReference type="Proteomes" id="UP000237347">
    <property type="component" value="Unassembled WGS sequence"/>
</dbReference>
<reference evidence="2 3" key="1">
    <citation type="journal article" date="2018" name="Sci. Data">
        <title>The draft genome sequence of cork oak.</title>
        <authorList>
            <person name="Ramos A.M."/>
            <person name="Usie A."/>
            <person name="Barbosa P."/>
            <person name="Barros P.M."/>
            <person name="Capote T."/>
            <person name="Chaves I."/>
            <person name="Simoes F."/>
            <person name="Abreu I."/>
            <person name="Carrasquinho I."/>
            <person name="Faro C."/>
            <person name="Guimaraes J.B."/>
            <person name="Mendonca D."/>
            <person name="Nobrega F."/>
            <person name="Rodrigues L."/>
            <person name="Saibo N.J.M."/>
            <person name="Varela M.C."/>
            <person name="Egas C."/>
            <person name="Matos J."/>
            <person name="Miguel C.M."/>
            <person name="Oliveira M.M."/>
            <person name="Ricardo C.P."/>
            <person name="Goncalves S."/>
        </authorList>
    </citation>
    <scope>NUCLEOTIDE SEQUENCE [LARGE SCALE GENOMIC DNA]</scope>
    <source>
        <strain evidence="3">cv. HL8</strain>
    </source>
</reference>
<organism evidence="2 3">
    <name type="scientific">Quercus suber</name>
    <name type="common">Cork oak</name>
    <dbReference type="NCBI Taxonomy" id="58331"/>
    <lineage>
        <taxon>Eukaryota</taxon>
        <taxon>Viridiplantae</taxon>
        <taxon>Streptophyta</taxon>
        <taxon>Embryophyta</taxon>
        <taxon>Tracheophyta</taxon>
        <taxon>Spermatophyta</taxon>
        <taxon>Magnoliopsida</taxon>
        <taxon>eudicotyledons</taxon>
        <taxon>Gunneridae</taxon>
        <taxon>Pentapetalae</taxon>
        <taxon>rosids</taxon>
        <taxon>fabids</taxon>
        <taxon>Fagales</taxon>
        <taxon>Fagaceae</taxon>
        <taxon>Quercus</taxon>
    </lineage>
</organism>
<evidence type="ECO:0000313" key="2">
    <source>
        <dbReference type="EMBL" id="KAK7851740.1"/>
    </source>
</evidence>
<gene>
    <name evidence="2" type="ORF">CFP56_041062</name>
</gene>
<dbReference type="AlphaFoldDB" id="A0AAW0LKS9"/>
<name>A0AAW0LKS9_QUESU</name>
<evidence type="ECO:0000313" key="3">
    <source>
        <dbReference type="Proteomes" id="UP000237347"/>
    </source>
</evidence>